<keyword evidence="1" id="KW-0472">Membrane</keyword>
<dbReference type="InterPro" id="IPR000477">
    <property type="entry name" value="RT_dom"/>
</dbReference>
<feature type="transmembrane region" description="Helical" evidence="1">
    <location>
        <begin position="249"/>
        <end position="271"/>
    </location>
</feature>
<keyword evidence="4" id="KW-1185">Reference proteome</keyword>
<reference evidence="3" key="2">
    <citation type="submission" date="2025-09" db="UniProtKB">
        <authorList>
            <consortium name="Ensembl"/>
        </authorList>
    </citation>
    <scope>IDENTIFICATION</scope>
</reference>
<reference evidence="3" key="1">
    <citation type="submission" date="2025-08" db="UniProtKB">
        <authorList>
            <consortium name="Ensembl"/>
        </authorList>
    </citation>
    <scope>IDENTIFICATION</scope>
</reference>
<dbReference type="AlphaFoldDB" id="A0A9J8APK5"/>
<dbReference type="Proteomes" id="UP001108240">
    <property type="component" value="Unplaced"/>
</dbReference>
<dbReference type="Ensembl" id="ENSCCRT00000188549.1">
    <property type="protein sequence ID" value="ENSCCRP00000146228.1"/>
    <property type="gene ID" value="ENSCCRG00000076242.1"/>
</dbReference>
<feature type="domain" description="Reverse transcriptase" evidence="2">
    <location>
        <begin position="9"/>
        <end position="98"/>
    </location>
</feature>
<evidence type="ECO:0000259" key="2">
    <source>
        <dbReference type="Pfam" id="PF00078"/>
    </source>
</evidence>
<dbReference type="PANTHER" id="PTHR31635:SF196">
    <property type="entry name" value="REVERSE TRANSCRIPTASE DOMAIN-CONTAINING PROTEIN-RELATED"/>
    <property type="match status" value="1"/>
</dbReference>
<accession>A0A9J8APK5</accession>
<evidence type="ECO:0000313" key="3">
    <source>
        <dbReference type="Ensembl" id="ENSCCRP00000146228.1"/>
    </source>
</evidence>
<proteinExistence type="predicted"/>
<sequence length="280" mass="32988">MKQGLITFIPKAGKDRRILDNLRPITLLNTDYKILSGVIAARLKEGISSIISETQSGFLKGRLIHNNIRLVLDLLDYNQMVQERGFILFLDFYKAFDSEFCKKYQLQCNVKYYDRILKAIPSSLRAMVREDTRYSAVSPVLSQFCIEGLDFCDFKCNNKVIKNLLIKKYYPNPVKRFYILKDFEVEKIKKIRKNYISFPLPPKVKEVNFKILNEIYPTNEFLRLRFNFDLNNCVFCTVCFQTYFKLTSIYAFFTLLFLITTFMLCVNFLYVNIIPVIKTV</sequence>
<keyword evidence="1" id="KW-1133">Transmembrane helix</keyword>
<dbReference type="Pfam" id="PF00078">
    <property type="entry name" value="RVT_1"/>
    <property type="match status" value="1"/>
</dbReference>
<dbReference type="GeneTree" id="ENSGT00940000163737"/>
<name>A0A9J8APK5_CYPCA</name>
<keyword evidence="1" id="KW-0812">Transmembrane</keyword>
<evidence type="ECO:0000313" key="4">
    <source>
        <dbReference type="Proteomes" id="UP001108240"/>
    </source>
</evidence>
<protein>
    <recommendedName>
        <fullName evidence="2">Reverse transcriptase domain-containing protein</fullName>
    </recommendedName>
</protein>
<organism evidence="3 4">
    <name type="scientific">Cyprinus carpio carpio</name>
    <dbReference type="NCBI Taxonomy" id="630221"/>
    <lineage>
        <taxon>Eukaryota</taxon>
        <taxon>Metazoa</taxon>
        <taxon>Chordata</taxon>
        <taxon>Craniata</taxon>
        <taxon>Vertebrata</taxon>
        <taxon>Euteleostomi</taxon>
        <taxon>Actinopterygii</taxon>
        <taxon>Neopterygii</taxon>
        <taxon>Teleostei</taxon>
        <taxon>Ostariophysi</taxon>
        <taxon>Cypriniformes</taxon>
        <taxon>Cyprinidae</taxon>
        <taxon>Cyprininae</taxon>
        <taxon>Cyprinus</taxon>
    </lineage>
</organism>
<evidence type="ECO:0000256" key="1">
    <source>
        <dbReference type="SAM" id="Phobius"/>
    </source>
</evidence>
<dbReference type="PANTHER" id="PTHR31635">
    <property type="entry name" value="REVERSE TRANSCRIPTASE DOMAIN-CONTAINING PROTEIN-RELATED"/>
    <property type="match status" value="1"/>
</dbReference>